<keyword evidence="3 11" id="KW-0328">Glycosyltransferase</keyword>
<comment type="pathway">
    <text evidence="11">Cell wall biogenesis; peptidoglycan biosynthesis.</text>
</comment>
<protein>
    <recommendedName>
        <fullName evidence="11">Biosynthetic peptidoglycan transglycosylase</fullName>
        <ecNumber evidence="11">2.4.99.28</ecNumber>
    </recommendedName>
    <alternativeName>
        <fullName evidence="11">Glycan polymerase</fullName>
    </alternativeName>
    <alternativeName>
        <fullName evidence="11">Peptidoglycan glycosyltransferase MtgA</fullName>
        <shortName evidence="11">PGT</shortName>
    </alternativeName>
</protein>
<keyword evidence="4 11" id="KW-0808">Transferase</keyword>
<dbReference type="Gene3D" id="1.10.3810.10">
    <property type="entry name" value="Biosynthetic peptidoglycan transglycosylase-like"/>
    <property type="match status" value="1"/>
</dbReference>
<evidence type="ECO:0000256" key="8">
    <source>
        <dbReference type="ARBA" id="ARBA00022989"/>
    </source>
</evidence>
<dbReference type="PANTHER" id="PTHR30400:SF0">
    <property type="entry name" value="BIOSYNTHETIC PEPTIDOGLYCAN TRANSGLYCOSYLASE"/>
    <property type="match status" value="1"/>
</dbReference>
<evidence type="ECO:0000256" key="2">
    <source>
        <dbReference type="ARBA" id="ARBA00022519"/>
    </source>
</evidence>
<keyword evidence="7 11" id="KW-0573">Peptidoglycan synthesis</keyword>
<comment type="subcellular location">
    <subcellularLocation>
        <location evidence="11">Cell inner membrane</location>
        <topology evidence="11">Single-pass membrane protein</topology>
    </subcellularLocation>
</comment>
<organism evidence="13 14">
    <name type="scientific">Dongia rigui</name>
    <dbReference type="NCBI Taxonomy" id="940149"/>
    <lineage>
        <taxon>Bacteria</taxon>
        <taxon>Pseudomonadati</taxon>
        <taxon>Pseudomonadota</taxon>
        <taxon>Alphaproteobacteria</taxon>
        <taxon>Rhodospirillales</taxon>
        <taxon>Dongiaceae</taxon>
        <taxon>Dongia</taxon>
    </lineage>
</organism>
<sequence length="240" mass="27381">MIEAESIKRPGRVRRLWRLLMRVVALFLLISVVSTAVYAWVPIPITWLMIERVFEGNWINKSWRSYENISPNLARAVIAAEDARFCEHRGYDWEAIKKAYKRNQKAKRIRGGSTISNQTAKNVFLWPDRTYIRKGLEFYFTGLIELTWTKKRILEVYLNVVEFGPGIYGAEAAAEAHFGKSAKDLTRREAALLAAVLPNPIRWSASKPTGYIRSRAGTIQARMNDVPDPTGDPCKRAIAP</sequence>
<keyword evidence="1 11" id="KW-1003">Cell membrane</keyword>
<keyword evidence="6 11" id="KW-0133">Cell shape</keyword>
<dbReference type="EC" id="2.4.99.28" evidence="11"/>
<comment type="function">
    <text evidence="11">Peptidoglycan polymerase that catalyzes glycan chain elongation from lipid-linked precursors.</text>
</comment>
<dbReference type="Pfam" id="PF00912">
    <property type="entry name" value="Transgly"/>
    <property type="match status" value="1"/>
</dbReference>
<evidence type="ECO:0000313" key="13">
    <source>
        <dbReference type="EMBL" id="MDY0870664.1"/>
    </source>
</evidence>
<name>A0ABU5DUQ2_9PROT</name>
<dbReference type="InterPro" id="IPR001264">
    <property type="entry name" value="Glyco_trans_51"/>
</dbReference>
<evidence type="ECO:0000256" key="7">
    <source>
        <dbReference type="ARBA" id="ARBA00022984"/>
    </source>
</evidence>
<dbReference type="HAMAP" id="MF_00766">
    <property type="entry name" value="PGT_MtgA"/>
    <property type="match status" value="1"/>
</dbReference>
<comment type="similarity">
    <text evidence="11">Belongs to the glycosyltransferase 51 family.</text>
</comment>
<keyword evidence="10 11" id="KW-0961">Cell wall biogenesis/degradation</keyword>
<keyword evidence="8 11" id="KW-1133">Transmembrane helix</keyword>
<dbReference type="NCBIfam" id="TIGR02070">
    <property type="entry name" value="mono_pep_trsgly"/>
    <property type="match status" value="1"/>
</dbReference>
<keyword evidence="2 11" id="KW-0997">Cell inner membrane</keyword>
<evidence type="ECO:0000256" key="10">
    <source>
        <dbReference type="ARBA" id="ARBA00023316"/>
    </source>
</evidence>
<keyword evidence="5 11" id="KW-0812">Transmembrane</keyword>
<evidence type="ECO:0000256" key="1">
    <source>
        <dbReference type="ARBA" id="ARBA00022475"/>
    </source>
</evidence>
<evidence type="ECO:0000256" key="6">
    <source>
        <dbReference type="ARBA" id="ARBA00022960"/>
    </source>
</evidence>
<evidence type="ECO:0000256" key="11">
    <source>
        <dbReference type="HAMAP-Rule" id="MF_00766"/>
    </source>
</evidence>
<dbReference type="RefSeq" id="WP_320498960.1">
    <property type="nucleotide sequence ID" value="NZ_JAXCLX010000001.1"/>
</dbReference>
<comment type="caution">
    <text evidence="13">The sequence shown here is derived from an EMBL/GenBank/DDBJ whole genome shotgun (WGS) entry which is preliminary data.</text>
</comment>
<evidence type="ECO:0000256" key="3">
    <source>
        <dbReference type="ARBA" id="ARBA00022676"/>
    </source>
</evidence>
<comment type="catalytic activity">
    <reaction evidence="11">
        <text>[GlcNAc-(1-&gt;4)-Mur2Ac(oyl-L-Ala-gamma-D-Glu-L-Lys-D-Ala-D-Ala)](n)-di-trans,octa-cis-undecaprenyl diphosphate + beta-D-GlcNAc-(1-&gt;4)-Mur2Ac(oyl-L-Ala-gamma-D-Glu-L-Lys-D-Ala-D-Ala)-di-trans,octa-cis-undecaprenyl diphosphate = [GlcNAc-(1-&gt;4)-Mur2Ac(oyl-L-Ala-gamma-D-Glu-L-Lys-D-Ala-D-Ala)](n+1)-di-trans,octa-cis-undecaprenyl diphosphate + di-trans,octa-cis-undecaprenyl diphosphate + H(+)</text>
        <dbReference type="Rhea" id="RHEA:23708"/>
        <dbReference type="Rhea" id="RHEA-COMP:9602"/>
        <dbReference type="Rhea" id="RHEA-COMP:9603"/>
        <dbReference type="ChEBI" id="CHEBI:15378"/>
        <dbReference type="ChEBI" id="CHEBI:58405"/>
        <dbReference type="ChEBI" id="CHEBI:60033"/>
        <dbReference type="ChEBI" id="CHEBI:78435"/>
        <dbReference type="EC" id="2.4.99.28"/>
    </reaction>
</comment>
<feature type="domain" description="Glycosyl transferase family 51" evidence="12">
    <location>
        <begin position="57"/>
        <end position="223"/>
    </location>
</feature>
<dbReference type="InterPro" id="IPR023346">
    <property type="entry name" value="Lysozyme-like_dom_sf"/>
</dbReference>
<reference evidence="13 14" key="1">
    <citation type="journal article" date="2013" name="Antonie Van Leeuwenhoek">
        <title>Dongia rigui sp. nov., isolated from freshwater of a large wetland in Korea.</title>
        <authorList>
            <person name="Baik K.S."/>
            <person name="Hwang Y.M."/>
            <person name="Choi J.S."/>
            <person name="Kwon J."/>
            <person name="Seong C.N."/>
        </authorList>
    </citation>
    <scope>NUCLEOTIDE SEQUENCE [LARGE SCALE GENOMIC DNA]</scope>
    <source>
        <strain evidence="13 14">04SU4-P</strain>
    </source>
</reference>
<accession>A0ABU5DUQ2</accession>
<dbReference type="PANTHER" id="PTHR30400">
    <property type="entry name" value="MONOFUNCTIONAL BIOSYNTHETIC PEPTIDOGLYCAN TRANSGLYCOSYLASE"/>
    <property type="match status" value="1"/>
</dbReference>
<evidence type="ECO:0000259" key="12">
    <source>
        <dbReference type="Pfam" id="PF00912"/>
    </source>
</evidence>
<keyword evidence="9 11" id="KW-0472">Membrane</keyword>
<gene>
    <name evidence="11 13" type="primary">mtgA</name>
    <name evidence="13" type="ORF">SMD31_01975</name>
</gene>
<dbReference type="EMBL" id="JAXCLX010000001">
    <property type="protein sequence ID" value="MDY0870664.1"/>
    <property type="molecule type" value="Genomic_DNA"/>
</dbReference>
<dbReference type="GO" id="GO:0016757">
    <property type="term" value="F:glycosyltransferase activity"/>
    <property type="evidence" value="ECO:0007669"/>
    <property type="project" value="UniProtKB-KW"/>
</dbReference>
<keyword evidence="14" id="KW-1185">Reference proteome</keyword>
<evidence type="ECO:0000256" key="9">
    <source>
        <dbReference type="ARBA" id="ARBA00023136"/>
    </source>
</evidence>
<dbReference type="SUPFAM" id="SSF53955">
    <property type="entry name" value="Lysozyme-like"/>
    <property type="match status" value="1"/>
</dbReference>
<evidence type="ECO:0000313" key="14">
    <source>
        <dbReference type="Proteomes" id="UP001271769"/>
    </source>
</evidence>
<dbReference type="InterPro" id="IPR036950">
    <property type="entry name" value="PBP_transglycosylase"/>
</dbReference>
<proteinExistence type="inferred from homology"/>
<evidence type="ECO:0000256" key="5">
    <source>
        <dbReference type="ARBA" id="ARBA00022692"/>
    </source>
</evidence>
<evidence type="ECO:0000256" key="4">
    <source>
        <dbReference type="ARBA" id="ARBA00022679"/>
    </source>
</evidence>
<dbReference type="InterPro" id="IPR011812">
    <property type="entry name" value="Pep_trsgly"/>
</dbReference>
<dbReference type="Proteomes" id="UP001271769">
    <property type="component" value="Unassembled WGS sequence"/>
</dbReference>